<feature type="compositionally biased region" description="Polar residues" evidence="6">
    <location>
        <begin position="283"/>
        <end position="307"/>
    </location>
</feature>
<keyword evidence="3" id="KW-0677">Repeat</keyword>
<keyword evidence="4 5" id="KW-0802">TPR repeat</keyword>
<evidence type="ECO:0000259" key="7">
    <source>
        <dbReference type="Pfam" id="PF13877"/>
    </source>
</evidence>
<protein>
    <submittedName>
        <fullName evidence="8">Sperm-associated antigen 1</fullName>
    </submittedName>
</protein>
<dbReference type="GO" id="GO:0005829">
    <property type="term" value="C:cytosol"/>
    <property type="evidence" value="ECO:0007669"/>
    <property type="project" value="TreeGrafter"/>
</dbReference>
<accession>A0A3N0Z5L8</accession>
<comment type="subcellular location">
    <subcellularLocation>
        <location evidence="1">Cytoplasm</location>
    </subcellularLocation>
</comment>
<feature type="domain" description="RNA-polymerase II-associated protein 3-like C-terminal" evidence="7">
    <location>
        <begin position="438"/>
        <end position="529"/>
    </location>
</feature>
<dbReference type="InterPro" id="IPR011990">
    <property type="entry name" value="TPR-like_helical_dom_sf"/>
</dbReference>
<feature type="compositionally biased region" description="Basic and acidic residues" evidence="6">
    <location>
        <begin position="236"/>
        <end position="248"/>
    </location>
</feature>
<dbReference type="EMBL" id="RJVU01008467">
    <property type="protein sequence ID" value="ROL53514.1"/>
    <property type="molecule type" value="Genomic_DNA"/>
</dbReference>
<dbReference type="Gene3D" id="1.25.40.10">
    <property type="entry name" value="Tetratricopeptide repeat domain"/>
    <property type="match status" value="2"/>
</dbReference>
<evidence type="ECO:0000256" key="5">
    <source>
        <dbReference type="PROSITE-ProRule" id="PRU00339"/>
    </source>
</evidence>
<evidence type="ECO:0000313" key="9">
    <source>
        <dbReference type="Proteomes" id="UP000281406"/>
    </source>
</evidence>
<keyword evidence="9" id="KW-1185">Reference proteome</keyword>
<dbReference type="AlphaFoldDB" id="A0A3N0Z5L8"/>
<evidence type="ECO:0000256" key="3">
    <source>
        <dbReference type="ARBA" id="ARBA00022737"/>
    </source>
</evidence>
<name>A0A3N0Z5L8_ANAGA</name>
<dbReference type="OrthoDB" id="2942533at2759"/>
<evidence type="ECO:0000256" key="2">
    <source>
        <dbReference type="ARBA" id="ARBA00022490"/>
    </source>
</evidence>
<dbReference type="Pfam" id="PF13877">
    <property type="entry name" value="RPAP3_C"/>
    <property type="match status" value="1"/>
</dbReference>
<dbReference type="SUPFAM" id="SSF48452">
    <property type="entry name" value="TPR-like"/>
    <property type="match status" value="2"/>
</dbReference>
<evidence type="ECO:0000256" key="1">
    <source>
        <dbReference type="ARBA" id="ARBA00004496"/>
    </source>
</evidence>
<dbReference type="SMART" id="SM00028">
    <property type="entry name" value="TPR"/>
    <property type="match status" value="4"/>
</dbReference>
<dbReference type="InterPro" id="IPR051982">
    <property type="entry name" value="CiliaryAsmbly_MitoImport"/>
</dbReference>
<dbReference type="InterPro" id="IPR019734">
    <property type="entry name" value="TPR_rpt"/>
</dbReference>
<dbReference type="InterPro" id="IPR025986">
    <property type="entry name" value="RPAP3-like_C"/>
</dbReference>
<dbReference type="PROSITE" id="PS50005">
    <property type="entry name" value="TPR"/>
    <property type="match status" value="1"/>
</dbReference>
<evidence type="ECO:0000256" key="4">
    <source>
        <dbReference type="ARBA" id="ARBA00022803"/>
    </source>
</evidence>
<evidence type="ECO:0000256" key="6">
    <source>
        <dbReference type="SAM" id="MobiDB-lite"/>
    </source>
</evidence>
<gene>
    <name evidence="8" type="ORF">DPX16_1932</name>
</gene>
<dbReference type="Proteomes" id="UP000281406">
    <property type="component" value="Unassembled WGS sequence"/>
</dbReference>
<dbReference type="PANTHER" id="PTHR45984">
    <property type="entry name" value="RNA (RNA) POLYMERASE II ASSOCIATED PROTEIN HOMOLOG"/>
    <property type="match status" value="1"/>
</dbReference>
<feature type="repeat" description="TPR" evidence="5">
    <location>
        <begin position="185"/>
        <end position="218"/>
    </location>
</feature>
<comment type="caution">
    <text evidence="8">The sequence shown here is derived from an EMBL/GenBank/DDBJ whole genome shotgun (WGS) entry which is preliminary data.</text>
</comment>
<evidence type="ECO:0000313" key="8">
    <source>
        <dbReference type="EMBL" id="ROL53514.1"/>
    </source>
</evidence>
<organism evidence="8 9">
    <name type="scientific">Anabarilius grahami</name>
    <name type="common">Kanglang fish</name>
    <name type="synonym">Barilius grahami</name>
    <dbReference type="NCBI Taxonomy" id="495550"/>
    <lineage>
        <taxon>Eukaryota</taxon>
        <taxon>Metazoa</taxon>
        <taxon>Chordata</taxon>
        <taxon>Craniata</taxon>
        <taxon>Vertebrata</taxon>
        <taxon>Euteleostomi</taxon>
        <taxon>Actinopterygii</taxon>
        <taxon>Neopterygii</taxon>
        <taxon>Teleostei</taxon>
        <taxon>Ostariophysi</taxon>
        <taxon>Cypriniformes</taxon>
        <taxon>Xenocyprididae</taxon>
        <taxon>Xenocypridinae</taxon>
        <taxon>Xenocypridinae incertae sedis</taxon>
        <taxon>Anabarilius</taxon>
    </lineage>
</organism>
<dbReference type="Pfam" id="PF13432">
    <property type="entry name" value="TPR_16"/>
    <property type="match status" value="1"/>
</dbReference>
<dbReference type="Pfam" id="PF13181">
    <property type="entry name" value="TPR_8"/>
    <property type="match status" value="1"/>
</dbReference>
<keyword evidence="2" id="KW-0963">Cytoplasm</keyword>
<sequence>MLPLSGRGRSRNGDVTSVPVEHLDYSFIQSCSDLKHLEQILRVLRSGQEGFYPHLIEFCERHIEKLDPKSRVLRKENRAATAACFSTEEWRNISEDLQMWERSIRTDEAELKRCAIFSDAENVPPVRSSNSLVQQTVSSSSALTAQEKDVLARREKDKGNEAFRSGDYEEAVAYYSRSLSLASSAAAFNNRAQAHIRLQRWSAALSDCEAVLQLEPENIKAVLLMEPHNTTALKLLTDETEQHQERRSTGRKILIQEVDEDAQDEDRQKRDVSEGESGIMGNTHKTPSCTNRQTDGPNGQTDISSDDTPAGAPPPGHAHLKNEENTLLENREEKHTQAAAEFERLKDEGSGSFRSGCYQEAAERYTEALCYIKLQRFTEARQDCDSALQLQPTNKKAFYRRALANKGLKDYLACRSDLQQVLRLDASVTEAEQLLMEPCNACEFVQALTAARSQDDLLTCAELLRSVASERLPRFMGWQLDAHTLSFVTRALNTHLLHTHPELVYTHLQQLHDTHRLTTVLMMLGRDERSQLSQLFQNLRSVQTEAFSQHDITNLANKYL</sequence>
<dbReference type="PANTHER" id="PTHR45984:SF3">
    <property type="entry name" value="SPERM-ASSOCIATED ANTIGEN 1"/>
    <property type="match status" value="1"/>
</dbReference>
<proteinExistence type="predicted"/>
<reference evidence="8 9" key="1">
    <citation type="submission" date="2018-10" db="EMBL/GenBank/DDBJ databases">
        <title>Genome assembly for a Yunnan-Guizhou Plateau 3E fish, Anabarilius grahami (Regan), and its evolutionary and genetic applications.</title>
        <authorList>
            <person name="Jiang W."/>
        </authorList>
    </citation>
    <scope>NUCLEOTIDE SEQUENCE [LARGE SCALE GENOMIC DNA]</scope>
    <source>
        <strain evidence="8">AG-KIZ</strain>
        <tissue evidence="8">Muscle</tissue>
    </source>
</reference>
<feature type="region of interest" description="Disordered" evidence="6">
    <location>
        <begin position="236"/>
        <end position="320"/>
    </location>
</feature>